<dbReference type="AlphaFoldDB" id="A0A7H8R6F0"/>
<evidence type="ECO:0000313" key="2">
    <source>
        <dbReference type="Proteomes" id="UP000509510"/>
    </source>
</evidence>
<evidence type="ECO:0000313" key="1">
    <source>
        <dbReference type="EMBL" id="QKX60403.1"/>
    </source>
</evidence>
<accession>A0A7H8R6F0</accession>
<dbReference type="KEGG" id="trg:TRUGW13939_07548"/>
<dbReference type="EMBL" id="CP055901">
    <property type="protein sequence ID" value="QKX60403.1"/>
    <property type="molecule type" value="Genomic_DNA"/>
</dbReference>
<dbReference type="Proteomes" id="UP000509510">
    <property type="component" value="Chromosome IV"/>
</dbReference>
<keyword evidence="2" id="KW-1185">Reference proteome</keyword>
<name>A0A7H8R6F0_TALRU</name>
<dbReference type="RefSeq" id="XP_035346580.1">
    <property type="nucleotide sequence ID" value="XM_035490687.1"/>
</dbReference>
<reference evidence="2" key="1">
    <citation type="submission" date="2020-06" db="EMBL/GenBank/DDBJ databases">
        <title>A chromosome-scale genome assembly of Talaromyces rugulosus W13939.</title>
        <authorList>
            <person name="Wang B."/>
            <person name="Guo L."/>
            <person name="Ye K."/>
            <person name="Wang L."/>
        </authorList>
    </citation>
    <scope>NUCLEOTIDE SEQUENCE [LARGE SCALE GENOMIC DNA]</scope>
    <source>
        <strain evidence="2">W13939</strain>
    </source>
</reference>
<sequence>MESQDQSRDQSARILPYPRRFDNSLAISFNEYRYGRHTKKEGKELRIWGIGCIIYPSSQYIAERLSVQDAFKMVNSRLLKQRFPDWDKVSKVTSYHSINANAERLLHFAREEMSIYMPHHEPDWSVCTLAGVVDLGFSLKIEITTD</sequence>
<proteinExistence type="predicted"/>
<dbReference type="GeneID" id="55995039"/>
<organism evidence="1 2">
    <name type="scientific">Talaromyces rugulosus</name>
    <name type="common">Penicillium rugulosum</name>
    <dbReference type="NCBI Taxonomy" id="121627"/>
    <lineage>
        <taxon>Eukaryota</taxon>
        <taxon>Fungi</taxon>
        <taxon>Dikarya</taxon>
        <taxon>Ascomycota</taxon>
        <taxon>Pezizomycotina</taxon>
        <taxon>Eurotiomycetes</taxon>
        <taxon>Eurotiomycetidae</taxon>
        <taxon>Eurotiales</taxon>
        <taxon>Trichocomaceae</taxon>
        <taxon>Talaromyces</taxon>
        <taxon>Talaromyces sect. Islandici</taxon>
    </lineage>
</organism>
<gene>
    <name evidence="1" type="ORF">TRUGW13939_07548</name>
</gene>
<protein>
    <submittedName>
        <fullName evidence="1">Uncharacterized protein</fullName>
    </submittedName>
</protein>